<protein>
    <submittedName>
        <fullName evidence="2">Glyoxalase/bleomycin resistance protein/dioxygenase</fullName>
    </submittedName>
</protein>
<dbReference type="Pfam" id="PF00903">
    <property type="entry name" value="Glyoxalase"/>
    <property type="match status" value="1"/>
</dbReference>
<dbReference type="EMBL" id="AASE01000017">
    <property type="protein sequence ID" value="EAT58522.1"/>
    <property type="molecule type" value="Genomic_DNA"/>
</dbReference>
<dbReference type="OrthoDB" id="66829at2"/>
<accession>Q0YQI9</accession>
<reference evidence="2 3" key="1">
    <citation type="submission" date="2006-07" db="EMBL/GenBank/DDBJ databases">
        <title>Annotation of the draft genome assembly of Chlorobium ferroxidans DSM 13031.</title>
        <authorList>
            <consortium name="US DOE Joint Genome Institute (JGI-ORNL)"/>
            <person name="Larimer F."/>
            <person name="Land M."/>
            <person name="Hauser L."/>
        </authorList>
    </citation>
    <scope>NUCLEOTIDE SEQUENCE [LARGE SCALE GENOMIC DNA]</scope>
    <source>
        <strain evidence="2 3">DSM 13031</strain>
    </source>
</reference>
<sequence>MRANRVSAAFTTSRVEETRDFYLRYFGARVTFDCGWYVILEFGSPVSTLQFMAPVKPEHELSSGAGLIYNFMVDDVDEEHLRLTQAGLHVVVPLEDHPWGDRGFVVKDPNGISLYIYSDREPDEEFRKYFT</sequence>
<gene>
    <name evidence="2" type="ORF">CferDRAFT_0550</name>
</gene>
<evidence type="ECO:0000313" key="3">
    <source>
        <dbReference type="Proteomes" id="UP000004162"/>
    </source>
</evidence>
<comment type="caution">
    <text evidence="2">The sequence shown here is derived from an EMBL/GenBank/DDBJ whole genome shotgun (WGS) entry which is preliminary data.</text>
</comment>
<keyword evidence="3" id="KW-1185">Reference proteome</keyword>
<dbReference type="SUPFAM" id="SSF54593">
    <property type="entry name" value="Glyoxalase/Bleomycin resistance protein/Dihydroxybiphenyl dioxygenase"/>
    <property type="match status" value="1"/>
</dbReference>
<keyword evidence="2" id="KW-0560">Oxidoreductase</keyword>
<reference evidence="2 3" key="2">
    <citation type="submission" date="2006-07" db="EMBL/GenBank/DDBJ databases">
        <title>Sequencing of the draft genome and assembly of Chlorobium ferroxidans DSM 13031.</title>
        <authorList>
            <consortium name="US DOE Joint Genome Institute (JGI-PGF)"/>
            <person name="Copeland A."/>
            <person name="Lucas S."/>
            <person name="Lapidus A."/>
            <person name="Barry K."/>
            <person name="Glavina del Rio T."/>
            <person name="Dalin E."/>
            <person name="Tice H."/>
            <person name="Bruce D."/>
            <person name="Pitluck S."/>
            <person name="Richardson P."/>
        </authorList>
    </citation>
    <scope>NUCLEOTIDE SEQUENCE [LARGE SCALE GENOMIC DNA]</scope>
    <source>
        <strain evidence="2 3">DSM 13031</strain>
    </source>
</reference>
<organism evidence="2 3">
    <name type="scientific">Chlorobium ferrooxidans DSM 13031</name>
    <dbReference type="NCBI Taxonomy" id="377431"/>
    <lineage>
        <taxon>Bacteria</taxon>
        <taxon>Pseudomonadati</taxon>
        <taxon>Chlorobiota</taxon>
        <taxon>Chlorobiia</taxon>
        <taxon>Chlorobiales</taxon>
        <taxon>Chlorobiaceae</taxon>
        <taxon>Chlorobium/Pelodictyon group</taxon>
        <taxon>Chlorobium</taxon>
    </lineage>
</organism>
<name>Q0YQI9_9CHLB</name>
<evidence type="ECO:0000259" key="1">
    <source>
        <dbReference type="PROSITE" id="PS51819"/>
    </source>
</evidence>
<evidence type="ECO:0000313" key="2">
    <source>
        <dbReference type="EMBL" id="EAT58522.1"/>
    </source>
</evidence>
<keyword evidence="2" id="KW-0223">Dioxygenase</keyword>
<proteinExistence type="predicted"/>
<dbReference type="Gene3D" id="3.30.720.120">
    <property type="match status" value="1"/>
</dbReference>
<dbReference type="PROSITE" id="PS51819">
    <property type="entry name" value="VOC"/>
    <property type="match status" value="1"/>
</dbReference>
<dbReference type="InterPro" id="IPR037523">
    <property type="entry name" value="VOC_core"/>
</dbReference>
<dbReference type="InterPro" id="IPR029068">
    <property type="entry name" value="Glyas_Bleomycin-R_OHBP_Dase"/>
</dbReference>
<dbReference type="RefSeq" id="WP_006366795.1">
    <property type="nucleotide sequence ID" value="NZ_AASE01000017.1"/>
</dbReference>
<dbReference type="Proteomes" id="UP000004162">
    <property type="component" value="Unassembled WGS sequence"/>
</dbReference>
<dbReference type="Gene3D" id="3.30.720.110">
    <property type="match status" value="1"/>
</dbReference>
<dbReference type="InterPro" id="IPR004360">
    <property type="entry name" value="Glyas_Fos-R_dOase_dom"/>
</dbReference>
<dbReference type="GO" id="GO:0051213">
    <property type="term" value="F:dioxygenase activity"/>
    <property type="evidence" value="ECO:0007669"/>
    <property type="project" value="UniProtKB-KW"/>
</dbReference>
<feature type="domain" description="VOC" evidence="1">
    <location>
        <begin position="2"/>
        <end position="119"/>
    </location>
</feature>
<dbReference type="AlphaFoldDB" id="Q0YQI9"/>